<keyword evidence="1 3" id="KW-0853">WD repeat</keyword>
<reference evidence="5 6" key="1">
    <citation type="submission" date="2024-05" db="EMBL/GenBank/DDBJ databases">
        <title>Genetic variation in Jamaican populations of the coffee berry borer (Hypothenemus hampei).</title>
        <authorList>
            <person name="Errbii M."/>
            <person name="Myrie A."/>
        </authorList>
    </citation>
    <scope>NUCLEOTIDE SEQUENCE [LARGE SCALE GENOMIC DNA]</scope>
    <source>
        <strain evidence="5">JA-Hopewell-2020-01-JO</strain>
        <tissue evidence="5">Whole body</tissue>
    </source>
</reference>
<evidence type="ECO:0000256" key="1">
    <source>
        <dbReference type="ARBA" id="ARBA00022574"/>
    </source>
</evidence>
<evidence type="ECO:0000256" key="4">
    <source>
        <dbReference type="SAM" id="MobiDB-lite"/>
    </source>
</evidence>
<evidence type="ECO:0000313" key="5">
    <source>
        <dbReference type="EMBL" id="KAL1509190.1"/>
    </source>
</evidence>
<dbReference type="SMART" id="SM00320">
    <property type="entry name" value="WD40"/>
    <property type="match status" value="6"/>
</dbReference>
<keyword evidence="6" id="KW-1185">Reference proteome</keyword>
<evidence type="ECO:0000256" key="3">
    <source>
        <dbReference type="PROSITE-ProRule" id="PRU00221"/>
    </source>
</evidence>
<dbReference type="SUPFAM" id="SSF50978">
    <property type="entry name" value="WD40 repeat-like"/>
    <property type="match status" value="1"/>
</dbReference>
<dbReference type="Gene3D" id="2.130.10.10">
    <property type="entry name" value="YVTN repeat-like/Quinoprotein amine dehydrogenase"/>
    <property type="match status" value="1"/>
</dbReference>
<feature type="region of interest" description="Disordered" evidence="4">
    <location>
        <begin position="584"/>
        <end position="634"/>
    </location>
</feature>
<protein>
    <recommendedName>
        <fullName evidence="7">DDB1- and CUL4-associated factor 8</fullName>
    </recommendedName>
</protein>
<sequence>MDENMEGNKEKRNDSENAIETLHQDGVKRMRIDLDQEDNSNSSNLSENISNHFVGLFGGTSTDNGIPTTGVDLENISNVKIGSSQTRVENSEQTSNEMVEEAGSSKLEELIRPDNNSQNETRITDEDSCDSDGENNNSTSGSENTIMHNTDTDSDSEGQDDEYDEDDVLRKAKPSHSFFMVPEFIQRQYGYPTRKANPALFQQRCYGSLMNVQKMELMYKLEDHEGCVNSLNFSPDGKYLASGSDDLKVVIWDWTVGKPYLKIPTRHKKNLFQTKFLNLKGSDLHLATCAKDGQVSYMQIKNEGLREARKLGQHRGPCHKLAVLKDQPQIILSAGEDGIVFNHDIRRPKAERIVYVKDVHSHEVSLYSIHSHPLKSQEFCVAGRENSVRVYDQRKSSQPLALYCPYKATDPKFTRGFHVTCAVYNHDGTEILASYYDSDIFLFDTEKESGQYAHRYTGHRNVATIKAVNFFGPKSEFIISGSDCAHIFFWEKKTEAITQFLLADDNGIVNCLEPHPQLPFLATSGLDYDVKLWVPSCEDEPSFGDLASTIRDNKRNCWLNNDPSSESQVLWMLWRRLRATRAAMEQQRDGSEEDQLSVLTPESSDESSLSSFNLRLDSEDEEDFDEAPSGCSPS</sequence>
<dbReference type="PROSITE" id="PS50082">
    <property type="entry name" value="WD_REPEATS_2"/>
    <property type="match status" value="1"/>
</dbReference>
<accession>A0ABD1F1R1</accession>
<evidence type="ECO:0008006" key="7">
    <source>
        <dbReference type="Google" id="ProtNLM"/>
    </source>
</evidence>
<dbReference type="InterPro" id="IPR045151">
    <property type="entry name" value="DCAF8"/>
</dbReference>
<dbReference type="PANTHER" id="PTHR15574:SF21">
    <property type="entry name" value="DDB1- AND CUL4-ASSOCIATED FACTOR 8"/>
    <property type="match status" value="1"/>
</dbReference>
<name>A0ABD1F1R1_HYPHA</name>
<dbReference type="PANTHER" id="PTHR15574">
    <property type="entry name" value="WD REPEAT DOMAIN-CONTAINING FAMILY"/>
    <property type="match status" value="1"/>
</dbReference>
<comment type="caution">
    <text evidence="5">The sequence shown here is derived from an EMBL/GenBank/DDBJ whole genome shotgun (WGS) entry which is preliminary data.</text>
</comment>
<evidence type="ECO:0000256" key="2">
    <source>
        <dbReference type="ARBA" id="ARBA00022737"/>
    </source>
</evidence>
<dbReference type="InterPro" id="IPR036322">
    <property type="entry name" value="WD40_repeat_dom_sf"/>
</dbReference>
<dbReference type="InterPro" id="IPR001680">
    <property type="entry name" value="WD40_rpt"/>
</dbReference>
<dbReference type="InterPro" id="IPR015943">
    <property type="entry name" value="WD40/YVTN_repeat-like_dom_sf"/>
</dbReference>
<evidence type="ECO:0000313" key="6">
    <source>
        <dbReference type="Proteomes" id="UP001566132"/>
    </source>
</evidence>
<feature type="compositionally biased region" description="Low complexity" evidence="4">
    <location>
        <begin position="134"/>
        <end position="145"/>
    </location>
</feature>
<dbReference type="Pfam" id="PF00400">
    <property type="entry name" value="WD40"/>
    <property type="match status" value="3"/>
</dbReference>
<feature type="repeat" description="WD" evidence="3">
    <location>
        <begin position="221"/>
        <end position="253"/>
    </location>
</feature>
<keyword evidence="2" id="KW-0677">Repeat</keyword>
<dbReference type="Proteomes" id="UP001566132">
    <property type="component" value="Unassembled WGS sequence"/>
</dbReference>
<dbReference type="PROSITE" id="PS50294">
    <property type="entry name" value="WD_REPEATS_REGION"/>
    <property type="match status" value="1"/>
</dbReference>
<feature type="compositionally biased region" description="Polar residues" evidence="4">
    <location>
        <begin position="84"/>
        <end position="97"/>
    </location>
</feature>
<organism evidence="5 6">
    <name type="scientific">Hypothenemus hampei</name>
    <name type="common">Coffee berry borer</name>
    <dbReference type="NCBI Taxonomy" id="57062"/>
    <lineage>
        <taxon>Eukaryota</taxon>
        <taxon>Metazoa</taxon>
        <taxon>Ecdysozoa</taxon>
        <taxon>Arthropoda</taxon>
        <taxon>Hexapoda</taxon>
        <taxon>Insecta</taxon>
        <taxon>Pterygota</taxon>
        <taxon>Neoptera</taxon>
        <taxon>Endopterygota</taxon>
        <taxon>Coleoptera</taxon>
        <taxon>Polyphaga</taxon>
        <taxon>Cucujiformia</taxon>
        <taxon>Curculionidae</taxon>
        <taxon>Scolytinae</taxon>
        <taxon>Hypothenemus</taxon>
    </lineage>
</organism>
<dbReference type="AlphaFoldDB" id="A0ABD1F1R1"/>
<feature type="region of interest" description="Disordered" evidence="4">
    <location>
        <begin position="84"/>
        <end position="164"/>
    </location>
</feature>
<proteinExistence type="predicted"/>
<dbReference type="EMBL" id="JBDJPC010000003">
    <property type="protein sequence ID" value="KAL1509190.1"/>
    <property type="molecule type" value="Genomic_DNA"/>
</dbReference>
<feature type="compositionally biased region" description="Acidic residues" evidence="4">
    <location>
        <begin position="152"/>
        <end position="164"/>
    </location>
</feature>
<gene>
    <name evidence="5" type="ORF">ABEB36_003965</name>
</gene>